<reference evidence="3" key="1">
    <citation type="journal article" date="2021" name="Nat. Commun.">
        <title>Genetic determinants of endophytism in the Arabidopsis root mycobiome.</title>
        <authorList>
            <person name="Mesny F."/>
            <person name="Miyauchi S."/>
            <person name="Thiergart T."/>
            <person name="Pickel B."/>
            <person name="Atanasova L."/>
            <person name="Karlsson M."/>
            <person name="Huettel B."/>
            <person name="Barry K.W."/>
            <person name="Haridas S."/>
            <person name="Chen C."/>
            <person name="Bauer D."/>
            <person name="Andreopoulos W."/>
            <person name="Pangilinan J."/>
            <person name="LaButti K."/>
            <person name="Riley R."/>
            <person name="Lipzen A."/>
            <person name="Clum A."/>
            <person name="Drula E."/>
            <person name="Henrissat B."/>
            <person name="Kohler A."/>
            <person name="Grigoriev I.V."/>
            <person name="Martin F.M."/>
            <person name="Hacquard S."/>
        </authorList>
    </citation>
    <scope>NUCLEOTIDE SEQUENCE</scope>
    <source>
        <strain evidence="3">MPI-SDFR-AT-0117</strain>
    </source>
</reference>
<evidence type="ECO:0000256" key="2">
    <source>
        <dbReference type="SAM" id="Phobius"/>
    </source>
</evidence>
<name>A0A9P8VN67_9PEZI</name>
<dbReference type="AlphaFoldDB" id="A0A9P8VN67"/>
<dbReference type="EMBL" id="JAGSXJ010000001">
    <property type="protein sequence ID" value="KAH6696998.1"/>
    <property type="molecule type" value="Genomic_DNA"/>
</dbReference>
<proteinExistence type="predicted"/>
<evidence type="ECO:0000313" key="3">
    <source>
        <dbReference type="EMBL" id="KAH6696998.1"/>
    </source>
</evidence>
<keyword evidence="2" id="KW-1133">Transmembrane helix</keyword>
<dbReference type="Proteomes" id="UP000770015">
    <property type="component" value="Unassembled WGS sequence"/>
</dbReference>
<accession>A0A9P8VN67</accession>
<organism evidence="3 4">
    <name type="scientific">Plectosphaerella plurivora</name>
    <dbReference type="NCBI Taxonomy" id="936078"/>
    <lineage>
        <taxon>Eukaryota</taxon>
        <taxon>Fungi</taxon>
        <taxon>Dikarya</taxon>
        <taxon>Ascomycota</taxon>
        <taxon>Pezizomycotina</taxon>
        <taxon>Sordariomycetes</taxon>
        <taxon>Hypocreomycetidae</taxon>
        <taxon>Glomerellales</taxon>
        <taxon>Plectosphaerellaceae</taxon>
        <taxon>Plectosphaerella</taxon>
    </lineage>
</organism>
<feature type="transmembrane region" description="Helical" evidence="2">
    <location>
        <begin position="77"/>
        <end position="100"/>
    </location>
</feature>
<gene>
    <name evidence="3" type="ORF">F5X68DRAFT_257287</name>
</gene>
<feature type="region of interest" description="Disordered" evidence="1">
    <location>
        <begin position="1"/>
        <end position="27"/>
    </location>
</feature>
<keyword evidence="2" id="KW-0472">Membrane</keyword>
<comment type="caution">
    <text evidence="3">The sequence shown here is derived from an EMBL/GenBank/DDBJ whole genome shotgun (WGS) entry which is preliminary data.</text>
</comment>
<keyword evidence="2" id="KW-0812">Transmembrane</keyword>
<sequence length="124" mass="13745">MASNASHVKLPVEHSEDPSSADCIFEKPSHPPNPVAAEVFAGLDGIYGVAGWQWLFILEGALRLSLTDYKTYLFVRLPPLAIVVSMAVLTTIMALATKFVRACENKKLRVEPEERGVMYNPWTL</sequence>
<evidence type="ECO:0000313" key="4">
    <source>
        <dbReference type="Proteomes" id="UP000770015"/>
    </source>
</evidence>
<protein>
    <submittedName>
        <fullName evidence="3">Uncharacterized protein</fullName>
    </submittedName>
</protein>
<keyword evidence="4" id="KW-1185">Reference proteome</keyword>
<evidence type="ECO:0000256" key="1">
    <source>
        <dbReference type="SAM" id="MobiDB-lite"/>
    </source>
</evidence>